<dbReference type="OrthoDB" id="47007at2759"/>
<dbReference type="GO" id="GO:0016614">
    <property type="term" value="F:oxidoreductase activity, acting on CH-OH group of donors"/>
    <property type="evidence" value="ECO:0007669"/>
    <property type="project" value="UniProtKB-ARBA"/>
</dbReference>
<comment type="caution">
    <text evidence="5">The sequence shown here is derived from an EMBL/GenBank/DDBJ whole genome shotgun (WGS) entry which is preliminary data.</text>
</comment>
<dbReference type="Gene3D" id="3.40.50.720">
    <property type="entry name" value="NAD(P)-binding Rossmann-like Domain"/>
    <property type="match status" value="2"/>
</dbReference>
<dbReference type="PRINTS" id="PR00081">
    <property type="entry name" value="GDHRDH"/>
</dbReference>
<keyword evidence="3" id="KW-0472">Membrane</keyword>
<dbReference type="Pfam" id="PF14416">
    <property type="entry name" value="PMR5N"/>
    <property type="match status" value="1"/>
</dbReference>
<evidence type="ECO:0000313" key="5">
    <source>
        <dbReference type="EMBL" id="KAE9453159.1"/>
    </source>
</evidence>
<dbReference type="InterPro" id="IPR002347">
    <property type="entry name" value="SDR_fam"/>
</dbReference>
<evidence type="ECO:0000256" key="2">
    <source>
        <dbReference type="ARBA" id="ARBA00023002"/>
    </source>
</evidence>
<evidence type="ECO:0000256" key="1">
    <source>
        <dbReference type="ARBA" id="ARBA00006484"/>
    </source>
</evidence>
<keyword evidence="6" id="KW-1185">Reference proteome</keyword>
<name>A0A6A4LCV0_9ERIC</name>
<dbReference type="InterPro" id="IPR025846">
    <property type="entry name" value="TBL_N"/>
</dbReference>
<proteinExistence type="inferred from homology"/>
<sequence length="355" mass="40174">MPTYFDYFKKFKKFKLFEPSVGILGFFLVTVCIICCFFYLDYRAVAKGFRISGNSDRFFRLKFGENGHEDKKVEFLAEKGGGCDVFDGDWVWDETYPLYQSRDCRFMDDGFRCSENGRPDLFYTKWRWQPKDCNLPRGCYFQEGAEVKMEMEVDTAYIKSLGKVAVVTGSDSRIGRAACYAFALEGATVAFTYVADREEKDAEDTLRMIKDVKASNAKDPMAMAADLGYDENCKMVVDEVIDEFGRIDILVNSAAEQHLTNTVEEITEERLDRVFRTNIFSQFFMTSGPRPRLDPAPTGLDAEDKVAKLGSETPMNRAAQPHGIAPAYVFLACNHCSSYFTGQVLHPNGGMIVNA</sequence>
<keyword evidence="3" id="KW-0812">Transmembrane</keyword>
<evidence type="ECO:0000259" key="4">
    <source>
        <dbReference type="Pfam" id="PF14416"/>
    </source>
</evidence>
<reference evidence="5 6" key="1">
    <citation type="journal article" date="2019" name="Genome Biol. Evol.">
        <title>The Rhododendron genome and chromosomal organization provide insight into shared whole-genome duplications across the heath family (Ericaceae).</title>
        <authorList>
            <person name="Soza V.L."/>
            <person name="Lindsley D."/>
            <person name="Waalkes A."/>
            <person name="Ramage E."/>
            <person name="Patwardhan R.P."/>
            <person name="Burton J.N."/>
            <person name="Adey A."/>
            <person name="Kumar A."/>
            <person name="Qiu R."/>
            <person name="Shendure J."/>
            <person name="Hall B."/>
        </authorList>
    </citation>
    <scope>NUCLEOTIDE SEQUENCE [LARGE SCALE GENOMIC DNA]</scope>
    <source>
        <strain evidence="5">RSF 1966-606</strain>
    </source>
</reference>
<dbReference type="Pfam" id="PF00106">
    <property type="entry name" value="adh_short"/>
    <property type="match status" value="1"/>
</dbReference>
<evidence type="ECO:0000256" key="3">
    <source>
        <dbReference type="SAM" id="Phobius"/>
    </source>
</evidence>
<dbReference type="PANTHER" id="PTHR48107">
    <property type="entry name" value="NADPH-DEPENDENT ALDEHYDE REDUCTASE-LIKE PROTEIN, CHLOROPLASTIC-RELATED"/>
    <property type="match status" value="1"/>
</dbReference>
<feature type="transmembrane region" description="Helical" evidence="3">
    <location>
        <begin position="20"/>
        <end position="40"/>
    </location>
</feature>
<dbReference type="PANTHER" id="PTHR48107:SF16">
    <property type="entry name" value="NADPH-DEPENDENT ALDEHYDE REDUCTASE 1, CHLOROPLASTIC"/>
    <property type="match status" value="1"/>
</dbReference>
<feature type="non-terminal residue" evidence="5">
    <location>
        <position position="1"/>
    </location>
</feature>
<keyword evidence="2" id="KW-0560">Oxidoreductase</keyword>
<evidence type="ECO:0000313" key="6">
    <source>
        <dbReference type="Proteomes" id="UP000428333"/>
    </source>
</evidence>
<keyword evidence="3" id="KW-1133">Transmembrane helix</keyword>
<accession>A0A6A4LCV0</accession>
<dbReference type="Proteomes" id="UP000428333">
    <property type="component" value="Linkage Group LG09"/>
</dbReference>
<dbReference type="InterPro" id="IPR036291">
    <property type="entry name" value="NAD(P)-bd_dom_sf"/>
</dbReference>
<dbReference type="EMBL" id="QEFC01002305">
    <property type="protein sequence ID" value="KAE9453159.1"/>
    <property type="molecule type" value="Genomic_DNA"/>
</dbReference>
<feature type="domain" description="Trichome birefringence-like N-terminal" evidence="4">
    <location>
        <begin position="82"/>
        <end position="134"/>
    </location>
</feature>
<protein>
    <recommendedName>
        <fullName evidence="4">Trichome birefringence-like N-terminal domain-containing protein</fullName>
    </recommendedName>
</protein>
<comment type="similarity">
    <text evidence="1">Belongs to the short-chain dehydrogenases/reductases (SDR) family.</text>
</comment>
<dbReference type="SUPFAM" id="SSF51735">
    <property type="entry name" value="NAD(P)-binding Rossmann-fold domains"/>
    <property type="match status" value="1"/>
</dbReference>
<dbReference type="AlphaFoldDB" id="A0A6A4LCV0"/>
<organism evidence="5 6">
    <name type="scientific">Rhododendron williamsianum</name>
    <dbReference type="NCBI Taxonomy" id="262921"/>
    <lineage>
        <taxon>Eukaryota</taxon>
        <taxon>Viridiplantae</taxon>
        <taxon>Streptophyta</taxon>
        <taxon>Embryophyta</taxon>
        <taxon>Tracheophyta</taxon>
        <taxon>Spermatophyta</taxon>
        <taxon>Magnoliopsida</taxon>
        <taxon>eudicotyledons</taxon>
        <taxon>Gunneridae</taxon>
        <taxon>Pentapetalae</taxon>
        <taxon>asterids</taxon>
        <taxon>Ericales</taxon>
        <taxon>Ericaceae</taxon>
        <taxon>Ericoideae</taxon>
        <taxon>Rhodoreae</taxon>
        <taxon>Rhododendron</taxon>
    </lineage>
</organism>
<gene>
    <name evidence="5" type="ORF">C3L33_14939</name>
</gene>